<evidence type="ECO:0008006" key="4">
    <source>
        <dbReference type="Google" id="ProtNLM"/>
    </source>
</evidence>
<evidence type="ECO:0000313" key="2">
    <source>
        <dbReference type="EMBL" id="CAK0901636.1"/>
    </source>
</evidence>
<accession>A0ABN9XT90</accession>
<dbReference type="Proteomes" id="UP001189429">
    <property type="component" value="Unassembled WGS sequence"/>
</dbReference>
<name>A0ABN9XT90_9DINO</name>
<dbReference type="EMBL" id="CAUYUJ010020960">
    <property type="protein sequence ID" value="CAK0901636.1"/>
    <property type="molecule type" value="Genomic_DNA"/>
</dbReference>
<feature type="region of interest" description="Disordered" evidence="1">
    <location>
        <begin position="1"/>
        <end position="49"/>
    </location>
</feature>
<protein>
    <recommendedName>
        <fullName evidence="4">Hexosyltransferase</fullName>
    </recommendedName>
</protein>
<sequence length="423" mass="45230">MPGFDSPPVTSAVERAELAEEAGGRASVSAQASESSGSDTSASEGLRAQRAPWRAAGSAAVAALLLAGAGAGAARLARRGAASGTGRLQSKEQTLALPSRDKCAASDEDCYSSGCCNVAGMKCYETKPGKGKCAMNCTPSASQLCIQTQPIMDQILTDGDWYSPSMYCFAVVMQDIGSTKKYYDLELLQGAYTRGTSIFGCDAWGVFSDQEGWVGPDAPLVKVEDADGDFHFAKREETGTWLNTGLHYQAWKAIGEAGVYKSANWVVKVDADAVFVPNRLVSFLSSQLVPATGIYLENCKKVKYGWFGSLEIFSAMAFETLLGSMASCKDTLDWKTGIDGGKYGPMGEDLFAQVCLDANGVPRGEAFGTKLDGTCEADRPTAEKKNKKWKPTCDSGLFAAYHPLMKPEDYWSCWDATTKAFGY</sequence>
<reference evidence="2" key="1">
    <citation type="submission" date="2023-10" db="EMBL/GenBank/DDBJ databases">
        <authorList>
            <person name="Chen Y."/>
            <person name="Shah S."/>
            <person name="Dougan E. K."/>
            <person name="Thang M."/>
            <person name="Chan C."/>
        </authorList>
    </citation>
    <scope>NUCLEOTIDE SEQUENCE [LARGE SCALE GENOMIC DNA]</scope>
</reference>
<proteinExistence type="predicted"/>
<feature type="compositionally biased region" description="Low complexity" evidence="1">
    <location>
        <begin position="24"/>
        <end position="43"/>
    </location>
</feature>
<evidence type="ECO:0000313" key="3">
    <source>
        <dbReference type="Proteomes" id="UP001189429"/>
    </source>
</evidence>
<comment type="caution">
    <text evidence="2">The sequence shown here is derived from an EMBL/GenBank/DDBJ whole genome shotgun (WGS) entry which is preliminary data.</text>
</comment>
<keyword evidence="3" id="KW-1185">Reference proteome</keyword>
<gene>
    <name evidence="2" type="ORF">PCOR1329_LOCUS78535</name>
</gene>
<evidence type="ECO:0000256" key="1">
    <source>
        <dbReference type="SAM" id="MobiDB-lite"/>
    </source>
</evidence>
<organism evidence="2 3">
    <name type="scientific">Prorocentrum cordatum</name>
    <dbReference type="NCBI Taxonomy" id="2364126"/>
    <lineage>
        <taxon>Eukaryota</taxon>
        <taxon>Sar</taxon>
        <taxon>Alveolata</taxon>
        <taxon>Dinophyceae</taxon>
        <taxon>Prorocentrales</taxon>
        <taxon>Prorocentraceae</taxon>
        <taxon>Prorocentrum</taxon>
    </lineage>
</organism>